<reference evidence="2" key="1">
    <citation type="journal article" date="2022" name="ISME J.">
        <title>Identification of active gaseous-alkane degraders at natural gas seeps.</title>
        <authorList>
            <person name="Farhan Ul Haque M."/>
            <person name="Hernandez M."/>
            <person name="Crombie A.T."/>
            <person name="Murrell J.C."/>
        </authorList>
    </citation>
    <scope>NUCLEOTIDE SEQUENCE</scope>
    <source>
        <strain evidence="2">ANDR5</strain>
    </source>
</reference>
<feature type="transmembrane region" description="Helical" evidence="1">
    <location>
        <begin position="77"/>
        <end position="99"/>
    </location>
</feature>
<dbReference type="Pfam" id="PF06897">
    <property type="entry name" value="DUF1269"/>
    <property type="match status" value="1"/>
</dbReference>
<comment type="caution">
    <text evidence="2">The sequence shown here is derived from an EMBL/GenBank/DDBJ whole genome shotgun (WGS) entry which is preliminary data.</text>
</comment>
<organism evidence="2 3">
    <name type="scientific">Candidatus Mycolicibacterium alkanivorans</name>
    <dbReference type="NCBI Taxonomy" id="2954114"/>
    <lineage>
        <taxon>Bacteria</taxon>
        <taxon>Bacillati</taxon>
        <taxon>Actinomycetota</taxon>
        <taxon>Actinomycetes</taxon>
        <taxon>Mycobacteriales</taxon>
        <taxon>Mycobacteriaceae</taxon>
        <taxon>Mycolicibacterium</taxon>
    </lineage>
</organism>
<proteinExistence type="predicted"/>
<keyword evidence="1" id="KW-0472">Membrane</keyword>
<keyword evidence="1" id="KW-1133">Transmembrane helix</keyword>
<accession>A0ABS9Z0K8</accession>
<evidence type="ECO:0000256" key="1">
    <source>
        <dbReference type="SAM" id="Phobius"/>
    </source>
</evidence>
<gene>
    <name evidence="2" type="ORF">K9U37_19025</name>
</gene>
<evidence type="ECO:0000313" key="3">
    <source>
        <dbReference type="Proteomes" id="UP001139068"/>
    </source>
</evidence>
<dbReference type="RefSeq" id="WP_243073003.1">
    <property type="nucleotide sequence ID" value="NZ_JAIVFL010000001.1"/>
</dbReference>
<sequence length="181" mass="19096">MDDDHEQILIAAYADLERARTDFHELEKRVKHGLELRAAALITKDADGHPQVVEATNRHGRVGAGIGVGLGFLLGVFIPPIGLGAVLGGAAGALAASFAEHELRIGLRHEIGEALEAGTGVVLTVVYPNGRAPVENTLYRATKMTVLRMDKSTVNTLEDAVAKAMSEIGHPVSTGTPDTSM</sequence>
<name>A0ABS9Z0K8_9MYCO</name>
<dbReference type="InterPro" id="IPR009200">
    <property type="entry name" value="DUF1269_membrane"/>
</dbReference>
<evidence type="ECO:0000313" key="2">
    <source>
        <dbReference type="EMBL" id="MCI4676862.1"/>
    </source>
</evidence>
<dbReference type="Proteomes" id="UP001139068">
    <property type="component" value="Unassembled WGS sequence"/>
</dbReference>
<dbReference type="EMBL" id="JAIVFL010000001">
    <property type="protein sequence ID" value="MCI4676862.1"/>
    <property type="molecule type" value="Genomic_DNA"/>
</dbReference>
<keyword evidence="3" id="KW-1185">Reference proteome</keyword>
<keyword evidence="1" id="KW-0812">Transmembrane</keyword>
<protein>
    <submittedName>
        <fullName evidence="2">DUF1269 domain-containing protein</fullName>
    </submittedName>
</protein>